<dbReference type="HOGENOM" id="CLU_200007_0_0_1"/>
<reference evidence="2" key="1">
    <citation type="submission" date="2015-04" db="UniProtKB">
        <authorList>
            <consortium name="EnsemblPlants"/>
        </authorList>
    </citation>
    <scope>IDENTIFICATION</scope>
    <source>
        <strain evidence="2">SL10</strain>
    </source>
</reference>
<feature type="region of interest" description="Disordered" evidence="1">
    <location>
        <begin position="37"/>
        <end position="59"/>
    </location>
</feature>
<keyword evidence="3" id="KW-1185">Reference proteome</keyword>
<protein>
    <submittedName>
        <fullName evidence="2">Uncharacterized protein</fullName>
    </submittedName>
</protein>
<dbReference type="AlphaFoldDB" id="A0A0E0H2S3"/>
<reference evidence="2" key="2">
    <citation type="submission" date="2018-04" db="EMBL/GenBank/DDBJ databases">
        <title>OnivRS2 (Oryza nivara Reference Sequence Version 2).</title>
        <authorList>
            <person name="Zhang J."/>
            <person name="Kudrna D."/>
            <person name="Lee S."/>
            <person name="Talag J."/>
            <person name="Rajasekar S."/>
            <person name="Welchert J."/>
            <person name="Hsing Y.-I."/>
            <person name="Wing R.A."/>
        </authorList>
    </citation>
    <scope>NUCLEOTIDE SEQUENCE [LARGE SCALE GENOMIC DNA]</scope>
    <source>
        <strain evidence="2">SL10</strain>
    </source>
</reference>
<dbReference type="EnsemblPlants" id="ONIVA04G16000.1">
    <property type="protein sequence ID" value="ONIVA04G16000.1"/>
    <property type="gene ID" value="ONIVA04G16000"/>
</dbReference>
<sequence length="59" mass="6493">MLEKEARHGSLPSATRVSAPVGMRYVVPSVRPNAAPLRARFRHPPRHLLTTNGPHGESE</sequence>
<dbReference type="Gramene" id="ONIVA04G16000.1">
    <property type="protein sequence ID" value="ONIVA04G16000.1"/>
    <property type="gene ID" value="ONIVA04G16000"/>
</dbReference>
<accession>A0A0E0H2S3</accession>
<evidence type="ECO:0000313" key="2">
    <source>
        <dbReference type="EnsemblPlants" id="ONIVA04G16000.1"/>
    </source>
</evidence>
<evidence type="ECO:0000313" key="3">
    <source>
        <dbReference type="Proteomes" id="UP000006591"/>
    </source>
</evidence>
<proteinExistence type="predicted"/>
<organism evidence="2">
    <name type="scientific">Oryza nivara</name>
    <name type="common">Indian wild rice</name>
    <name type="synonym">Oryza sativa f. spontanea</name>
    <dbReference type="NCBI Taxonomy" id="4536"/>
    <lineage>
        <taxon>Eukaryota</taxon>
        <taxon>Viridiplantae</taxon>
        <taxon>Streptophyta</taxon>
        <taxon>Embryophyta</taxon>
        <taxon>Tracheophyta</taxon>
        <taxon>Spermatophyta</taxon>
        <taxon>Magnoliopsida</taxon>
        <taxon>Liliopsida</taxon>
        <taxon>Poales</taxon>
        <taxon>Poaceae</taxon>
        <taxon>BOP clade</taxon>
        <taxon>Oryzoideae</taxon>
        <taxon>Oryzeae</taxon>
        <taxon>Oryzinae</taxon>
        <taxon>Oryza</taxon>
    </lineage>
</organism>
<evidence type="ECO:0000256" key="1">
    <source>
        <dbReference type="SAM" id="MobiDB-lite"/>
    </source>
</evidence>
<name>A0A0E0H2S3_ORYNI</name>
<dbReference type="Proteomes" id="UP000006591">
    <property type="component" value="Chromosome 4"/>
</dbReference>